<dbReference type="Pfam" id="PF18050">
    <property type="entry name" value="Cyclophil_like2"/>
    <property type="match status" value="1"/>
</dbReference>
<evidence type="ECO:0000259" key="1">
    <source>
        <dbReference type="Pfam" id="PF18050"/>
    </source>
</evidence>
<evidence type="ECO:0000313" key="2">
    <source>
        <dbReference type="EMBL" id="REF72599.1"/>
    </source>
</evidence>
<dbReference type="PROSITE" id="PS51318">
    <property type="entry name" value="TAT"/>
    <property type="match status" value="1"/>
</dbReference>
<name>A0A3D9Y068_PARVE</name>
<dbReference type="InterPro" id="IPR029000">
    <property type="entry name" value="Cyclophilin-like_dom_sf"/>
</dbReference>
<dbReference type="InterPro" id="IPR041183">
    <property type="entry name" value="Cyclophilin-like"/>
</dbReference>
<sequence length="145" mass="16114">MTISRRNLLAAAAAGLACPALLRAQGKAAMRLRCRFADQDFTYRLLDNPTVRDLVSLLPLDLTIEDFSTNEKLAHLPRRLDEGGLADFTNEAPGDLCYFRGWGNLAFFHGPYRYRGDLIRLGHIEGGVAPLLVRGEHPLRVEPLA</sequence>
<accession>A0A3D9Y068</accession>
<reference evidence="2 3" key="1">
    <citation type="submission" date="2018-08" db="EMBL/GenBank/DDBJ databases">
        <title>Genomic Encyclopedia of Archaeal and Bacterial Type Strains, Phase II (KMG-II): from individual species to whole genera.</title>
        <authorList>
            <person name="Goeker M."/>
        </authorList>
    </citation>
    <scope>NUCLEOTIDE SEQUENCE [LARGE SCALE GENOMIC DNA]</scope>
    <source>
        <strain evidence="2 3">DSM 17099</strain>
    </source>
</reference>
<evidence type="ECO:0000313" key="3">
    <source>
        <dbReference type="Proteomes" id="UP000256941"/>
    </source>
</evidence>
<dbReference type="AlphaFoldDB" id="A0A3D9Y068"/>
<dbReference type="RefSeq" id="WP_244294935.1">
    <property type="nucleotide sequence ID" value="NZ_CP038196.1"/>
</dbReference>
<comment type="caution">
    <text evidence="2">The sequence shown here is derived from an EMBL/GenBank/DDBJ whole genome shotgun (WGS) entry which is preliminary data.</text>
</comment>
<dbReference type="Proteomes" id="UP000256941">
    <property type="component" value="Unassembled WGS sequence"/>
</dbReference>
<dbReference type="EMBL" id="QTUJ01000001">
    <property type="protein sequence ID" value="REF72599.1"/>
    <property type="molecule type" value="Genomic_DNA"/>
</dbReference>
<gene>
    <name evidence="2" type="ORF">BDD41_1083</name>
</gene>
<dbReference type="InterPro" id="IPR006311">
    <property type="entry name" value="TAT_signal"/>
</dbReference>
<dbReference type="Gene3D" id="2.40.100.20">
    <property type="match status" value="1"/>
</dbReference>
<dbReference type="PROSITE" id="PS51257">
    <property type="entry name" value="PROKAR_LIPOPROTEIN"/>
    <property type="match status" value="1"/>
</dbReference>
<proteinExistence type="predicted"/>
<protein>
    <recommendedName>
        <fullName evidence="1">Cyclophilin-like domain-containing protein</fullName>
    </recommendedName>
</protein>
<feature type="domain" description="Cyclophilin-like" evidence="1">
    <location>
        <begin position="36"/>
        <end position="127"/>
    </location>
</feature>
<dbReference type="SUPFAM" id="SSF50891">
    <property type="entry name" value="Cyclophilin-like"/>
    <property type="match status" value="1"/>
</dbReference>
<organism evidence="2 3">
    <name type="scientific">Paracoccus versutus</name>
    <name type="common">Thiobacillus versutus</name>
    <dbReference type="NCBI Taxonomy" id="34007"/>
    <lineage>
        <taxon>Bacteria</taxon>
        <taxon>Pseudomonadati</taxon>
        <taxon>Pseudomonadota</taxon>
        <taxon>Alphaproteobacteria</taxon>
        <taxon>Rhodobacterales</taxon>
        <taxon>Paracoccaceae</taxon>
        <taxon>Paracoccus</taxon>
    </lineage>
</organism>